<accession>A0A4Z2HL69</accession>
<keyword evidence="2" id="KW-1185">Reference proteome</keyword>
<name>A0A4Z2HL69_9TELE</name>
<proteinExistence type="predicted"/>
<evidence type="ECO:0000313" key="2">
    <source>
        <dbReference type="Proteomes" id="UP000314294"/>
    </source>
</evidence>
<dbReference type="Proteomes" id="UP000314294">
    <property type="component" value="Unassembled WGS sequence"/>
</dbReference>
<gene>
    <name evidence="1" type="ORF">EYF80_024026</name>
</gene>
<dbReference type="EMBL" id="SRLO01000230">
    <property type="protein sequence ID" value="TNN65733.1"/>
    <property type="molecule type" value="Genomic_DNA"/>
</dbReference>
<sequence>MKSGPEQTSLEEDRVFTLPSCSSTYTGEVDFLFRPQHHFADLLRPEQPYGTPSISPFTICVEFPSGRSQLSWFMSAVASHSSVPMAPHTISFKKSEAQTKRTQSRSQTPFCWHGRGGSVCTTTQVCGVFTPRFALNDSTCRRLAQWQENKNKNKN</sequence>
<protein>
    <submittedName>
        <fullName evidence="1">Uncharacterized protein</fullName>
    </submittedName>
</protein>
<reference evidence="1 2" key="1">
    <citation type="submission" date="2019-03" db="EMBL/GenBank/DDBJ databases">
        <title>First draft genome of Liparis tanakae, snailfish: a comprehensive survey of snailfish specific genes.</title>
        <authorList>
            <person name="Kim W."/>
            <person name="Song I."/>
            <person name="Jeong J.-H."/>
            <person name="Kim D."/>
            <person name="Kim S."/>
            <person name="Ryu S."/>
            <person name="Song J.Y."/>
            <person name="Lee S.K."/>
        </authorList>
    </citation>
    <scope>NUCLEOTIDE SEQUENCE [LARGE SCALE GENOMIC DNA]</scope>
    <source>
        <tissue evidence="1">Muscle</tissue>
    </source>
</reference>
<evidence type="ECO:0000313" key="1">
    <source>
        <dbReference type="EMBL" id="TNN65733.1"/>
    </source>
</evidence>
<dbReference type="AlphaFoldDB" id="A0A4Z2HL69"/>
<organism evidence="1 2">
    <name type="scientific">Liparis tanakae</name>
    <name type="common">Tanaka's snailfish</name>
    <dbReference type="NCBI Taxonomy" id="230148"/>
    <lineage>
        <taxon>Eukaryota</taxon>
        <taxon>Metazoa</taxon>
        <taxon>Chordata</taxon>
        <taxon>Craniata</taxon>
        <taxon>Vertebrata</taxon>
        <taxon>Euteleostomi</taxon>
        <taxon>Actinopterygii</taxon>
        <taxon>Neopterygii</taxon>
        <taxon>Teleostei</taxon>
        <taxon>Neoteleostei</taxon>
        <taxon>Acanthomorphata</taxon>
        <taxon>Eupercaria</taxon>
        <taxon>Perciformes</taxon>
        <taxon>Cottioidei</taxon>
        <taxon>Cottales</taxon>
        <taxon>Liparidae</taxon>
        <taxon>Liparis</taxon>
    </lineage>
</organism>
<comment type="caution">
    <text evidence="1">The sequence shown here is derived from an EMBL/GenBank/DDBJ whole genome shotgun (WGS) entry which is preliminary data.</text>
</comment>